<reference evidence="2 3" key="1">
    <citation type="submission" date="2024-06" db="EMBL/GenBank/DDBJ databases">
        <authorList>
            <person name="Tuo L."/>
        </authorList>
    </citation>
    <scope>NUCLEOTIDE SEQUENCE [LARGE SCALE GENOMIC DNA]</scope>
    <source>
        <strain evidence="2 3">ZMM04-5</strain>
    </source>
</reference>
<dbReference type="Proteomes" id="UP001556196">
    <property type="component" value="Unassembled WGS sequence"/>
</dbReference>
<comment type="caution">
    <text evidence="2">The sequence shown here is derived from an EMBL/GenBank/DDBJ whole genome shotgun (WGS) entry which is preliminary data.</text>
</comment>
<feature type="transmembrane region" description="Helical" evidence="1">
    <location>
        <begin position="179"/>
        <end position="199"/>
    </location>
</feature>
<keyword evidence="3" id="KW-1185">Reference proteome</keyword>
<keyword evidence="1" id="KW-1133">Transmembrane helix</keyword>
<name>A0ABV3QXZ3_9HYPH</name>
<evidence type="ECO:0000313" key="2">
    <source>
        <dbReference type="EMBL" id="MEW9805941.1"/>
    </source>
</evidence>
<keyword evidence="1" id="KW-0812">Transmembrane</keyword>
<feature type="transmembrane region" description="Helical" evidence="1">
    <location>
        <begin position="138"/>
        <end position="159"/>
    </location>
</feature>
<dbReference type="Pfam" id="PF11188">
    <property type="entry name" value="DUF2975"/>
    <property type="match status" value="1"/>
</dbReference>
<protein>
    <submittedName>
        <fullName evidence="2">DUF2975 domain-containing protein</fullName>
    </submittedName>
</protein>
<evidence type="ECO:0000256" key="1">
    <source>
        <dbReference type="SAM" id="Phobius"/>
    </source>
</evidence>
<gene>
    <name evidence="2" type="ORF">ABUE31_08105</name>
</gene>
<feature type="transmembrane region" description="Helical" evidence="1">
    <location>
        <begin position="91"/>
        <end position="117"/>
    </location>
</feature>
<proteinExistence type="predicted"/>
<keyword evidence="1" id="KW-0472">Membrane</keyword>
<evidence type="ECO:0000313" key="3">
    <source>
        <dbReference type="Proteomes" id="UP001556196"/>
    </source>
</evidence>
<accession>A0ABV3QXZ3</accession>
<sequence length="209" mass="22112">MVRRFPIYNMKLLFYGNSMLSIEMKAMPVPISAERNARSAARAMRRATLALGVILALGLAYAAIRAAFDRQWLDGLIAANHAGVDSSSPSALALLFVLFAAQVSVFTVALHAVWRTFDALAGDLLLPAEAGRWLRRAGLCFAASAILTILAVPVVSLAASLHAPAGQRFVSLGLSSGEVMTLFIAGVLVALGHVLSLAAEVGEDNRQIV</sequence>
<dbReference type="RefSeq" id="WP_367723019.1">
    <property type="nucleotide sequence ID" value="NZ_JBFOCI010000002.1"/>
</dbReference>
<organism evidence="2 3">
    <name type="scientific">Mesorhizobium marinum</name>
    <dbReference type="NCBI Taxonomy" id="3228790"/>
    <lineage>
        <taxon>Bacteria</taxon>
        <taxon>Pseudomonadati</taxon>
        <taxon>Pseudomonadota</taxon>
        <taxon>Alphaproteobacteria</taxon>
        <taxon>Hyphomicrobiales</taxon>
        <taxon>Phyllobacteriaceae</taxon>
        <taxon>Mesorhizobium</taxon>
    </lineage>
</organism>
<dbReference type="EMBL" id="JBFOCI010000002">
    <property type="protein sequence ID" value="MEW9805941.1"/>
    <property type="molecule type" value="Genomic_DNA"/>
</dbReference>
<dbReference type="InterPro" id="IPR021354">
    <property type="entry name" value="DUF2975"/>
</dbReference>